<keyword evidence="2" id="KW-0813">Transport</keyword>
<dbReference type="Gene3D" id="1.10.760.10">
    <property type="entry name" value="Cytochrome c-like domain"/>
    <property type="match status" value="2"/>
</dbReference>
<keyword evidence="6" id="KW-0249">Electron transport</keyword>
<feature type="chain" id="PRO_5006040301" evidence="10">
    <location>
        <begin position="35"/>
        <end position="219"/>
    </location>
</feature>
<dbReference type="InterPro" id="IPR050597">
    <property type="entry name" value="Cytochrome_c_Oxidase_Subunit"/>
</dbReference>
<feature type="binding site" description="axial binding residue" evidence="9">
    <location>
        <position position="153"/>
    </location>
    <ligand>
        <name>heme c</name>
        <dbReference type="ChEBI" id="CHEBI:61717"/>
        <label>2</label>
    </ligand>
    <ligandPart>
        <name>Fe</name>
        <dbReference type="ChEBI" id="CHEBI:18248"/>
    </ligandPart>
</feature>
<keyword evidence="3 8" id="KW-0349">Heme</keyword>
<comment type="PTM">
    <text evidence="8">Binds 2 heme c groups covalently per subunit.</text>
</comment>
<evidence type="ECO:0000256" key="4">
    <source>
        <dbReference type="ARBA" id="ARBA00022723"/>
    </source>
</evidence>
<evidence type="ECO:0000256" key="10">
    <source>
        <dbReference type="SAM" id="SignalP"/>
    </source>
</evidence>
<feature type="binding site" description="covalent" evidence="8">
    <location>
        <position position="152"/>
    </location>
    <ligand>
        <name>heme c</name>
        <dbReference type="ChEBI" id="CHEBI:61717"/>
        <label>2</label>
    </ligand>
</feature>
<keyword evidence="10" id="KW-0732">Signal</keyword>
<dbReference type="SUPFAM" id="SSF46626">
    <property type="entry name" value="Cytochrome c"/>
    <property type="match status" value="2"/>
</dbReference>
<gene>
    <name evidence="12" type="ORF">AO353_20025</name>
</gene>
<protein>
    <submittedName>
        <fullName evidence="12">Cytochrome C</fullName>
    </submittedName>
</protein>
<evidence type="ECO:0000256" key="1">
    <source>
        <dbReference type="ARBA" id="ARBA00004418"/>
    </source>
</evidence>
<evidence type="ECO:0000313" key="13">
    <source>
        <dbReference type="Proteomes" id="UP000066487"/>
    </source>
</evidence>
<dbReference type="PROSITE" id="PS51257">
    <property type="entry name" value="PROKAR_LIPOPROTEIN"/>
    <property type="match status" value="1"/>
</dbReference>
<dbReference type="InterPro" id="IPR009056">
    <property type="entry name" value="Cyt_c-like_dom"/>
</dbReference>
<accession>A0A0N9WJ03</accession>
<dbReference type="InterPro" id="IPR036909">
    <property type="entry name" value="Cyt_c-like_dom_sf"/>
</dbReference>
<evidence type="ECO:0000256" key="5">
    <source>
        <dbReference type="ARBA" id="ARBA00022764"/>
    </source>
</evidence>
<dbReference type="Proteomes" id="UP000066487">
    <property type="component" value="Chromosome"/>
</dbReference>
<evidence type="ECO:0000256" key="3">
    <source>
        <dbReference type="ARBA" id="ARBA00022617"/>
    </source>
</evidence>
<reference evidence="12 13" key="2">
    <citation type="journal article" date="2018" name="Nature">
        <title>Mutant phenotypes for thousands of bacterial genes of unknown function.</title>
        <authorList>
            <person name="Price M.N."/>
            <person name="Wetmore K.M."/>
            <person name="Waters R.J."/>
            <person name="Callaghan M."/>
            <person name="Ray J."/>
            <person name="Liu H."/>
            <person name="Kuehl J.V."/>
            <person name="Melnyk R.A."/>
            <person name="Lamson J.S."/>
            <person name="Suh Y."/>
            <person name="Carlson H.K."/>
            <person name="Esquivel Z."/>
            <person name="Sadeeshkumar H."/>
            <person name="Chakraborty R."/>
            <person name="Zane G.M."/>
            <person name="Rubin B.E."/>
            <person name="Wall J.D."/>
            <person name="Visel A."/>
            <person name="Bristow J."/>
            <person name="Blow M.J."/>
            <person name="Arkin A.P."/>
            <person name="Deutschbauer A.M."/>
        </authorList>
    </citation>
    <scope>NUCLEOTIDE SEQUENCE [LARGE SCALE GENOMIC DNA]</scope>
    <source>
        <strain evidence="12 13">FW300-N2E3</strain>
    </source>
</reference>
<dbReference type="GO" id="GO:0009055">
    <property type="term" value="F:electron transfer activity"/>
    <property type="evidence" value="ECO:0007669"/>
    <property type="project" value="InterPro"/>
</dbReference>
<evidence type="ECO:0000256" key="9">
    <source>
        <dbReference type="PIRSR" id="PIRSR000005-2"/>
    </source>
</evidence>
<keyword evidence="7 9" id="KW-0408">Iron</keyword>
<dbReference type="PROSITE" id="PS51007">
    <property type="entry name" value="CYTC"/>
    <property type="match status" value="2"/>
</dbReference>
<evidence type="ECO:0000256" key="2">
    <source>
        <dbReference type="ARBA" id="ARBA00022448"/>
    </source>
</evidence>
<feature type="binding site" description="covalent" evidence="8">
    <location>
        <position position="51"/>
    </location>
    <ligand>
        <name>heme c</name>
        <dbReference type="ChEBI" id="CHEBI:61717"/>
        <label>1</label>
    </ligand>
</feature>
<dbReference type="PIRSF" id="PIRSF000005">
    <property type="entry name" value="Cytochrome_c4"/>
    <property type="match status" value="1"/>
</dbReference>
<feature type="domain" description="Cytochrome c" evidence="11">
    <location>
        <begin position="128"/>
        <end position="216"/>
    </location>
</feature>
<reference evidence="13" key="1">
    <citation type="submission" date="2015-09" db="EMBL/GenBank/DDBJ databases">
        <title>Whole genome sequence of Pseudomonas fluorescens FW300-N2E3.</title>
        <authorList>
            <person name="Ray J."/>
            <person name="Melnyk R."/>
            <person name="Deutschbauer A."/>
        </authorList>
    </citation>
    <scope>NUCLEOTIDE SEQUENCE [LARGE SCALE GENOMIC DNA]</scope>
    <source>
        <strain evidence="13">FW300-N2E3</strain>
    </source>
</reference>
<organism evidence="12 13">
    <name type="scientific">Pseudomonas fluorescens</name>
    <dbReference type="NCBI Taxonomy" id="294"/>
    <lineage>
        <taxon>Bacteria</taxon>
        <taxon>Pseudomonadati</taxon>
        <taxon>Pseudomonadota</taxon>
        <taxon>Gammaproteobacteria</taxon>
        <taxon>Pseudomonadales</taxon>
        <taxon>Pseudomonadaceae</taxon>
        <taxon>Pseudomonas</taxon>
    </lineage>
</organism>
<dbReference type="GO" id="GO:0005506">
    <property type="term" value="F:iron ion binding"/>
    <property type="evidence" value="ECO:0007669"/>
    <property type="project" value="InterPro"/>
</dbReference>
<comment type="subcellular location">
    <subcellularLocation>
        <location evidence="1">Periplasm</location>
    </subcellularLocation>
</comment>
<keyword evidence="4 9" id="KW-0479">Metal-binding</keyword>
<proteinExistence type="predicted"/>
<evidence type="ECO:0000256" key="6">
    <source>
        <dbReference type="ARBA" id="ARBA00022982"/>
    </source>
</evidence>
<dbReference type="PANTHER" id="PTHR33751">
    <property type="entry name" value="CBB3-TYPE CYTOCHROME C OXIDASE SUBUNIT FIXP"/>
    <property type="match status" value="1"/>
</dbReference>
<feature type="signal peptide" evidence="10">
    <location>
        <begin position="1"/>
        <end position="34"/>
    </location>
</feature>
<evidence type="ECO:0000259" key="11">
    <source>
        <dbReference type="PROSITE" id="PS51007"/>
    </source>
</evidence>
<feature type="domain" description="Cytochrome c" evidence="11">
    <location>
        <begin position="38"/>
        <end position="120"/>
    </location>
</feature>
<dbReference type="InterPro" id="IPR024167">
    <property type="entry name" value="Cytochrome_c4-like"/>
</dbReference>
<evidence type="ECO:0000256" key="7">
    <source>
        <dbReference type="ARBA" id="ARBA00023004"/>
    </source>
</evidence>
<evidence type="ECO:0000256" key="8">
    <source>
        <dbReference type="PIRSR" id="PIRSR000005-1"/>
    </source>
</evidence>
<name>A0A0N9WJ03_PSEFL</name>
<evidence type="ECO:0000313" key="12">
    <source>
        <dbReference type="EMBL" id="ALI03256.1"/>
    </source>
</evidence>
<dbReference type="EMBL" id="CP012830">
    <property type="protein sequence ID" value="ALI03256.1"/>
    <property type="molecule type" value="Genomic_DNA"/>
</dbReference>
<dbReference type="PANTHER" id="PTHR33751:SF9">
    <property type="entry name" value="CYTOCHROME C4"/>
    <property type="match status" value="1"/>
</dbReference>
<feature type="binding site" description="covalent" evidence="8">
    <location>
        <position position="149"/>
    </location>
    <ligand>
        <name>heme c</name>
        <dbReference type="ChEBI" id="CHEBI:61717"/>
        <label>2</label>
    </ligand>
</feature>
<feature type="binding site" description="axial binding residue" evidence="9">
    <location>
        <position position="193"/>
    </location>
    <ligand>
        <name>heme c</name>
        <dbReference type="ChEBI" id="CHEBI:61717"/>
        <label>2</label>
    </ligand>
    <ligandPart>
        <name>Fe</name>
        <dbReference type="ChEBI" id="CHEBI:18248"/>
    </ligandPart>
</feature>
<dbReference type="GO" id="GO:0020037">
    <property type="term" value="F:heme binding"/>
    <property type="evidence" value="ECO:0007669"/>
    <property type="project" value="InterPro"/>
</dbReference>
<sequence>MNATGMKSTFNRSHLLLALCVVALTGCTGTTEQASEKTSPMSGIAMVDKVCSMCHGLTGESVSPMFPKLAGQQKEYLKLQLTDFKGHVRSDKTGTQYMWGFTHLTETQISELADYFSSQSPMKADADKFDPRGELIFRKGLPGSGVAQCSSCHGAEGQGNGQFPRLAGQHAEYMIRQLKVFQQTDQRPRGELMKQVTHSLSDEDAASVAHYIATLGAKK</sequence>
<feature type="binding site" description="axial binding residue" evidence="9">
    <location>
        <position position="55"/>
    </location>
    <ligand>
        <name>heme c</name>
        <dbReference type="ChEBI" id="CHEBI:61717"/>
        <label>1</label>
    </ligand>
    <ligandPart>
        <name>Fe</name>
        <dbReference type="ChEBI" id="CHEBI:18248"/>
    </ligandPart>
</feature>
<dbReference type="AlphaFoldDB" id="A0A0N9WJ03"/>
<feature type="binding site" description="axial binding residue" evidence="9">
    <location>
        <position position="98"/>
    </location>
    <ligand>
        <name>heme c</name>
        <dbReference type="ChEBI" id="CHEBI:61717"/>
        <label>1</label>
    </ligand>
    <ligandPart>
        <name>Fe</name>
        <dbReference type="ChEBI" id="CHEBI:18248"/>
    </ligandPart>
</feature>
<feature type="binding site" description="covalent" evidence="8">
    <location>
        <position position="54"/>
    </location>
    <ligand>
        <name>heme c</name>
        <dbReference type="ChEBI" id="CHEBI:61717"/>
        <label>1</label>
    </ligand>
</feature>
<keyword evidence="5" id="KW-0574">Periplasm</keyword>
<dbReference type="GO" id="GO:0042597">
    <property type="term" value="C:periplasmic space"/>
    <property type="evidence" value="ECO:0007669"/>
    <property type="project" value="UniProtKB-SubCell"/>
</dbReference>
<dbReference type="Pfam" id="PF00034">
    <property type="entry name" value="Cytochrom_C"/>
    <property type="match status" value="2"/>
</dbReference>